<comment type="function">
    <text evidence="9">Required for replication-independent chromatin assembly and for the periodic repression of histone gene transcription during the cell cycle.</text>
</comment>
<keyword evidence="4 9" id="KW-0677">Repeat</keyword>
<dbReference type="Gene3D" id="2.130.10.10">
    <property type="entry name" value="YVTN repeat-like/Quinoprotein amine dehydrogenase"/>
    <property type="match status" value="2"/>
</dbReference>
<dbReference type="GO" id="GO:0031491">
    <property type="term" value="F:nucleosome binding"/>
    <property type="evidence" value="ECO:0007669"/>
    <property type="project" value="TreeGrafter"/>
</dbReference>
<evidence type="ECO:0000259" key="11">
    <source>
        <dbReference type="Pfam" id="PF07569"/>
    </source>
</evidence>
<dbReference type="InterPro" id="IPR031120">
    <property type="entry name" value="HIR1-like"/>
</dbReference>
<keyword evidence="8 9" id="KW-0539">Nucleus</keyword>
<dbReference type="GO" id="GO:0006355">
    <property type="term" value="P:regulation of DNA-templated transcription"/>
    <property type="evidence" value="ECO:0007669"/>
    <property type="project" value="InterPro"/>
</dbReference>
<feature type="domain" description="Protein HIRA-like C-terminal" evidence="11">
    <location>
        <begin position="569"/>
        <end position="814"/>
    </location>
</feature>
<dbReference type="GO" id="GO:0006351">
    <property type="term" value="P:DNA-templated transcription"/>
    <property type="evidence" value="ECO:0007669"/>
    <property type="project" value="InterPro"/>
</dbReference>
<evidence type="ECO:0000256" key="6">
    <source>
        <dbReference type="ARBA" id="ARBA00023015"/>
    </source>
</evidence>
<comment type="similarity">
    <text evidence="9">Belongs to the WD repeat HIR1 family.</text>
</comment>
<evidence type="ECO:0000256" key="3">
    <source>
        <dbReference type="ARBA" id="ARBA00022574"/>
    </source>
</evidence>
<dbReference type="PANTHER" id="PTHR13831:SF1">
    <property type="entry name" value="PROTEIN HIR2"/>
    <property type="match status" value="1"/>
</dbReference>
<evidence type="ECO:0000256" key="7">
    <source>
        <dbReference type="ARBA" id="ARBA00023163"/>
    </source>
</evidence>
<reference evidence="12 13" key="1">
    <citation type="submission" date="2020-06" db="EMBL/GenBank/DDBJ databases">
        <title>The yeast mating-type switching endonuclease HO is a domesticated member of an unorthodox homing genetic element family.</title>
        <authorList>
            <person name="Coughlan A.Y."/>
            <person name="Lombardi L."/>
            <person name="Braun-Galleani S."/>
            <person name="Martos A.R."/>
            <person name="Galeote V."/>
            <person name="Bigey F."/>
            <person name="Dequin S."/>
            <person name="Byrne K.P."/>
            <person name="Wolfe K.H."/>
        </authorList>
    </citation>
    <scope>NUCLEOTIDE SEQUENCE [LARGE SCALE GENOMIC DNA]</scope>
    <source>
        <strain evidence="12 13">CBS2947</strain>
    </source>
</reference>
<evidence type="ECO:0000256" key="4">
    <source>
        <dbReference type="ARBA" id="ARBA00022737"/>
    </source>
</evidence>
<dbReference type="SUPFAM" id="SSF101908">
    <property type="entry name" value="Putative isomerase YbhE"/>
    <property type="match status" value="1"/>
</dbReference>
<evidence type="ECO:0000256" key="5">
    <source>
        <dbReference type="ARBA" id="ARBA00022853"/>
    </source>
</evidence>
<protein>
    <recommendedName>
        <fullName evidence="9">Protein HIR</fullName>
    </recommendedName>
</protein>
<keyword evidence="6 9" id="KW-0805">Transcription regulation</keyword>
<dbReference type="GO" id="GO:0000417">
    <property type="term" value="C:HIR complex"/>
    <property type="evidence" value="ECO:0007669"/>
    <property type="project" value="TreeGrafter"/>
</dbReference>
<proteinExistence type="inferred from homology"/>
<dbReference type="GO" id="GO:0006338">
    <property type="term" value="P:chromatin remodeling"/>
    <property type="evidence" value="ECO:0007669"/>
    <property type="project" value="InterPro"/>
</dbReference>
<evidence type="ECO:0000313" key="12">
    <source>
        <dbReference type="EMBL" id="QLQ81555.1"/>
    </source>
</evidence>
<gene>
    <name evidence="12" type="ORF">HG537_0F03160</name>
</gene>
<keyword evidence="5 9" id="KW-0156">Chromatin regulator</keyword>
<evidence type="ECO:0000256" key="8">
    <source>
        <dbReference type="ARBA" id="ARBA00023242"/>
    </source>
</evidence>
<evidence type="ECO:0000256" key="2">
    <source>
        <dbReference type="ARBA" id="ARBA00022491"/>
    </source>
</evidence>
<dbReference type="InterPro" id="IPR015943">
    <property type="entry name" value="WD40/YVTN_repeat-like_dom_sf"/>
</dbReference>
<keyword evidence="3 9" id="KW-0853">WD repeat</keyword>
<dbReference type="OrthoDB" id="1741719at2759"/>
<dbReference type="GO" id="GO:0005634">
    <property type="term" value="C:nucleus"/>
    <property type="evidence" value="ECO:0007669"/>
    <property type="project" value="UniProtKB-SubCell"/>
</dbReference>
<sequence length="865" mass="96622">MKLLKYPLAEHNKTVTAVAIAGFRLILADKQGNVYVWEQEKLAEAAFDGSKIEQLAVESKFPVRYGVGQVDTTVVFMVGDERELFLGTEHWVGRVRSWQNDERQWDTVFECQGSCVITDVKFEPGSGVLFVLTSGPNAVNLFELGSIKLVGRIVLDNDVRPITGIVDPLGQIFSVLSSDRSMVVYQYNAKGAFKQIQKLAQWVKVDPVRYKISMPPQGDVVPVVNAVKGGAGSSSASILLLDRNDNFQVTATLVAPPANECLALKFSPKVYVKHNAKKGTRSNYNLLATSGSKQNSVVVWNTKRVKPLFGAIQLSESPIVDMVWSEDGLKLFAISSDNVLYTFAFQPDDLGETLTPSEVELLQKNNKILPALPDPVVADDSAAKVTIKTENENLWPSQKLEVAKTNGKKSTKKKQPAQIMKKTQGTTMEFNGPSYAVPKDLKIKPKNETTKGINGVKKQRKDLDPIDFLDTSLILPLVAFSKVRLATPKVRLSFNYKPAQNQGLTLEIKNGSGNEQKPSIVRLVSKEEEGEKVLFQDLIPKFITICTSGNNFWALCTNDGFLYIYSDTGKRILPPLCLGVACSFLEACASYLLCLTSIGQLYCWDIEKKKLHFPVNTIFPLLNPSIRYSDDILTRAENITICAVTENGVPLVTLSNGDGYMFDKDLETWLLISDGWWAYGSQYWDMTNTNNIQGSISPEDKRDTLWNSGSAHQLASTIREDKKSIINFVERKTNDELSRKGRIKNLQRFARTILMKEGFENMEEIVTLSHLENRLLVTLRLQENSEFSKTLIIYCIRLSELGYTDRLDDVLSWLYNAGDYEKSILAGKSRKEHLKDVLIACADQRHVQRITSGYASALGLLDNML</sequence>
<evidence type="ECO:0000313" key="13">
    <source>
        <dbReference type="Proteomes" id="UP000510647"/>
    </source>
</evidence>
<dbReference type="InterPro" id="IPR011494">
    <property type="entry name" value="HIRA-like_C"/>
</dbReference>
<feature type="region of interest" description="Disordered" evidence="10">
    <location>
        <begin position="403"/>
        <end position="422"/>
    </location>
</feature>
<dbReference type="EMBL" id="CP059272">
    <property type="protein sequence ID" value="QLQ81555.1"/>
    <property type="molecule type" value="Genomic_DNA"/>
</dbReference>
<evidence type="ECO:0000256" key="1">
    <source>
        <dbReference type="ARBA" id="ARBA00004123"/>
    </source>
</evidence>
<evidence type="ECO:0000256" key="9">
    <source>
        <dbReference type="RuleBase" id="RU364014"/>
    </source>
</evidence>
<dbReference type="AlphaFoldDB" id="A0A7H9HYC1"/>
<keyword evidence="13" id="KW-1185">Reference proteome</keyword>
<name>A0A7H9HYC1_9SACH</name>
<feature type="compositionally biased region" description="Basic residues" evidence="10">
    <location>
        <begin position="406"/>
        <end position="415"/>
    </location>
</feature>
<dbReference type="GO" id="GO:0000785">
    <property type="term" value="C:chromatin"/>
    <property type="evidence" value="ECO:0007669"/>
    <property type="project" value="TreeGrafter"/>
</dbReference>
<dbReference type="PANTHER" id="PTHR13831">
    <property type="entry name" value="MEMBER OF THE HIR1 FAMILY OF WD-REPEAT PROTEINS"/>
    <property type="match status" value="1"/>
</dbReference>
<accession>A0A7H9HYC1</accession>
<dbReference type="Proteomes" id="UP000510647">
    <property type="component" value="Chromosome 6"/>
</dbReference>
<keyword evidence="7 9" id="KW-0804">Transcription</keyword>
<keyword evidence="2 9" id="KW-0678">Repressor</keyword>
<comment type="subcellular location">
    <subcellularLocation>
        <location evidence="1 9">Nucleus</location>
    </subcellularLocation>
</comment>
<evidence type="ECO:0000256" key="10">
    <source>
        <dbReference type="SAM" id="MobiDB-lite"/>
    </source>
</evidence>
<dbReference type="Pfam" id="PF07569">
    <property type="entry name" value="Hira"/>
    <property type="match status" value="1"/>
</dbReference>
<organism evidence="12 13">
    <name type="scientific">Torulaspora globosa</name>
    <dbReference type="NCBI Taxonomy" id="48254"/>
    <lineage>
        <taxon>Eukaryota</taxon>
        <taxon>Fungi</taxon>
        <taxon>Dikarya</taxon>
        <taxon>Ascomycota</taxon>
        <taxon>Saccharomycotina</taxon>
        <taxon>Saccharomycetes</taxon>
        <taxon>Saccharomycetales</taxon>
        <taxon>Saccharomycetaceae</taxon>
        <taxon>Torulaspora</taxon>
    </lineage>
</organism>